<keyword evidence="1" id="KW-0479">Metal-binding</keyword>
<dbReference type="PANTHER" id="PTHR47990">
    <property type="entry name" value="2-OXOGLUTARATE (2OG) AND FE(II)-DEPENDENT OXYGENASE SUPERFAMILY PROTEIN-RELATED"/>
    <property type="match status" value="1"/>
</dbReference>
<dbReference type="Pfam" id="PF03171">
    <property type="entry name" value="2OG-FeII_Oxy"/>
    <property type="match status" value="1"/>
</dbReference>
<dbReference type="OrthoDB" id="406156at2759"/>
<dbReference type="PROSITE" id="PS51471">
    <property type="entry name" value="FE2OG_OXY"/>
    <property type="match status" value="1"/>
</dbReference>
<keyword evidence="4" id="KW-1185">Reference proteome</keyword>
<gene>
    <name evidence="3" type="ORF">K435DRAFT_715289</name>
</gene>
<evidence type="ECO:0000313" key="3">
    <source>
        <dbReference type="EMBL" id="THV03755.1"/>
    </source>
</evidence>
<dbReference type="GO" id="GO:0046872">
    <property type="term" value="F:metal ion binding"/>
    <property type="evidence" value="ECO:0007669"/>
    <property type="project" value="UniProtKB-KW"/>
</dbReference>
<dbReference type="InterPro" id="IPR005123">
    <property type="entry name" value="Oxoglu/Fe-dep_dioxygenase_dom"/>
</dbReference>
<dbReference type="InterPro" id="IPR050231">
    <property type="entry name" value="Iron_ascorbate_oxido_reductase"/>
</dbReference>
<evidence type="ECO:0000259" key="2">
    <source>
        <dbReference type="PROSITE" id="PS51471"/>
    </source>
</evidence>
<comment type="similarity">
    <text evidence="1">Belongs to the iron/ascorbate-dependent oxidoreductase family.</text>
</comment>
<dbReference type="InterPro" id="IPR027443">
    <property type="entry name" value="IPNS-like_sf"/>
</dbReference>
<dbReference type="EMBL" id="ML179063">
    <property type="protein sequence ID" value="THV03755.1"/>
    <property type="molecule type" value="Genomic_DNA"/>
</dbReference>
<dbReference type="InterPro" id="IPR044861">
    <property type="entry name" value="IPNS-like_FE2OG_OXY"/>
</dbReference>
<reference evidence="3 4" key="1">
    <citation type="journal article" date="2019" name="Nat. Ecol. Evol.">
        <title>Megaphylogeny resolves global patterns of mushroom evolution.</title>
        <authorList>
            <person name="Varga T."/>
            <person name="Krizsan K."/>
            <person name="Foldi C."/>
            <person name="Dima B."/>
            <person name="Sanchez-Garcia M."/>
            <person name="Sanchez-Ramirez S."/>
            <person name="Szollosi G.J."/>
            <person name="Szarkandi J.G."/>
            <person name="Papp V."/>
            <person name="Albert L."/>
            <person name="Andreopoulos W."/>
            <person name="Angelini C."/>
            <person name="Antonin V."/>
            <person name="Barry K.W."/>
            <person name="Bougher N.L."/>
            <person name="Buchanan P."/>
            <person name="Buyck B."/>
            <person name="Bense V."/>
            <person name="Catcheside P."/>
            <person name="Chovatia M."/>
            <person name="Cooper J."/>
            <person name="Damon W."/>
            <person name="Desjardin D."/>
            <person name="Finy P."/>
            <person name="Geml J."/>
            <person name="Haridas S."/>
            <person name="Hughes K."/>
            <person name="Justo A."/>
            <person name="Karasinski D."/>
            <person name="Kautmanova I."/>
            <person name="Kiss B."/>
            <person name="Kocsube S."/>
            <person name="Kotiranta H."/>
            <person name="LaButti K.M."/>
            <person name="Lechner B.E."/>
            <person name="Liimatainen K."/>
            <person name="Lipzen A."/>
            <person name="Lukacs Z."/>
            <person name="Mihaltcheva S."/>
            <person name="Morgado L.N."/>
            <person name="Niskanen T."/>
            <person name="Noordeloos M.E."/>
            <person name="Ohm R.A."/>
            <person name="Ortiz-Santana B."/>
            <person name="Ovrebo C."/>
            <person name="Racz N."/>
            <person name="Riley R."/>
            <person name="Savchenko A."/>
            <person name="Shiryaev A."/>
            <person name="Soop K."/>
            <person name="Spirin V."/>
            <person name="Szebenyi C."/>
            <person name="Tomsovsky M."/>
            <person name="Tulloss R.E."/>
            <person name="Uehling J."/>
            <person name="Grigoriev I.V."/>
            <person name="Vagvolgyi C."/>
            <person name="Papp T."/>
            <person name="Martin F.M."/>
            <person name="Miettinen O."/>
            <person name="Hibbett D.S."/>
            <person name="Nagy L.G."/>
        </authorList>
    </citation>
    <scope>NUCLEOTIDE SEQUENCE [LARGE SCALE GENOMIC DNA]</scope>
    <source>
        <strain evidence="3 4">CBS 962.96</strain>
    </source>
</reference>
<sequence length="351" mass="38439">MPVPTLPPFPNNVPTHPLLVIDYELLKSGDSKEKDRLWSAATELGFWYLKNHGADESVNGMFDMGADTMNLPMEEKMKFDQGDDGLSFGYKAPGACTVDVSGSLDTVEFLNIAKDDALSYPQVSRRTYPHTVNDQMNPTVIPFVRKSLEVNDLVLAIFNEKLGLPGGTLDNLHTAGGEFSGCEARLIKAPAGLKAGNLALAAHTDFGSLSFLHNRLGGLQVLPPGVEEWQYVKPVPGHAICNVGDALSILSGGILRSNIHRVVPPPGEQSKFERWSLVFFSRPGNSVLLQALTDQSPMIANAVENSDNTINFNTGETAEQWFMRRVKNKRTNNYKGPETWLASRGTERGRA</sequence>
<evidence type="ECO:0000313" key="4">
    <source>
        <dbReference type="Proteomes" id="UP000297245"/>
    </source>
</evidence>
<protein>
    <submittedName>
        <fullName evidence="3">Clavaminate synthase-like protein</fullName>
    </submittedName>
</protein>
<dbReference type="InterPro" id="IPR026992">
    <property type="entry name" value="DIOX_N"/>
</dbReference>
<dbReference type="Proteomes" id="UP000297245">
    <property type="component" value="Unassembled WGS sequence"/>
</dbReference>
<accession>A0A4S8MLQ8</accession>
<dbReference type="Pfam" id="PF14226">
    <property type="entry name" value="DIOX_N"/>
    <property type="match status" value="1"/>
</dbReference>
<keyword evidence="1" id="KW-0408">Iron</keyword>
<name>A0A4S8MLQ8_DENBC</name>
<keyword evidence="1" id="KW-0560">Oxidoreductase</keyword>
<dbReference type="SUPFAM" id="SSF51197">
    <property type="entry name" value="Clavaminate synthase-like"/>
    <property type="match status" value="1"/>
</dbReference>
<proteinExistence type="inferred from homology"/>
<organism evidence="3 4">
    <name type="scientific">Dendrothele bispora (strain CBS 962.96)</name>
    <dbReference type="NCBI Taxonomy" id="1314807"/>
    <lineage>
        <taxon>Eukaryota</taxon>
        <taxon>Fungi</taxon>
        <taxon>Dikarya</taxon>
        <taxon>Basidiomycota</taxon>
        <taxon>Agaricomycotina</taxon>
        <taxon>Agaricomycetes</taxon>
        <taxon>Agaricomycetidae</taxon>
        <taxon>Agaricales</taxon>
        <taxon>Agaricales incertae sedis</taxon>
        <taxon>Dendrothele</taxon>
    </lineage>
</organism>
<evidence type="ECO:0000256" key="1">
    <source>
        <dbReference type="RuleBase" id="RU003682"/>
    </source>
</evidence>
<dbReference type="AlphaFoldDB" id="A0A4S8MLQ8"/>
<dbReference type="GO" id="GO:0016491">
    <property type="term" value="F:oxidoreductase activity"/>
    <property type="evidence" value="ECO:0007669"/>
    <property type="project" value="UniProtKB-KW"/>
</dbReference>
<dbReference type="Gene3D" id="2.60.120.330">
    <property type="entry name" value="B-lactam Antibiotic, Isopenicillin N Synthase, Chain"/>
    <property type="match status" value="1"/>
</dbReference>
<feature type="domain" description="Fe2OG dioxygenase" evidence="2">
    <location>
        <begin position="178"/>
        <end position="283"/>
    </location>
</feature>